<protein>
    <recommendedName>
        <fullName evidence="3">Methyltransferase domain-containing protein</fullName>
    </recommendedName>
</protein>
<dbReference type="AlphaFoldDB" id="A0A1G9PJD0"/>
<organism evidence="1 2">
    <name type="scientific">Siphonobacter aquaeclarae</name>
    <dbReference type="NCBI Taxonomy" id="563176"/>
    <lineage>
        <taxon>Bacteria</taxon>
        <taxon>Pseudomonadati</taxon>
        <taxon>Bacteroidota</taxon>
        <taxon>Cytophagia</taxon>
        <taxon>Cytophagales</taxon>
        <taxon>Cytophagaceae</taxon>
        <taxon>Siphonobacter</taxon>
    </lineage>
</organism>
<evidence type="ECO:0008006" key="3">
    <source>
        <dbReference type="Google" id="ProtNLM"/>
    </source>
</evidence>
<evidence type="ECO:0000313" key="1">
    <source>
        <dbReference type="EMBL" id="SDL98926.1"/>
    </source>
</evidence>
<keyword evidence="2" id="KW-1185">Reference proteome</keyword>
<reference evidence="1 2" key="1">
    <citation type="submission" date="2016-10" db="EMBL/GenBank/DDBJ databases">
        <authorList>
            <person name="de Groot N.N."/>
        </authorList>
    </citation>
    <scope>NUCLEOTIDE SEQUENCE [LARGE SCALE GENOMIC DNA]</scope>
    <source>
        <strain evidence="1 2">DSM 21668</strain>
    </source>
</reference>
<dbReference type="EMBL" id="FNGS01000004">
    <property type="protein sequence ID" value="SDL98926.1"/>
    <property type="molecule type" value="Genomic_DNA"/>
</dbReference>
<dbReference type="Proteomes" id="UP000198901">
    <property type="component" value="Unassembled WGS sequence"/>
</dbReference>
<proteinExistence type="predicted"/>
<dbReference type="Gene3D" id="3.40.50.150">
    <property type="entry name" value="Vaccinia Virus protein VP39"/>
    <property type="match status" value="1"/>
</dbReference>
<dbReference type="RefSeq" id="WP_093201730.1">
    <property type="nucleotide sequence ID" value="NZ_FNGS01000004.1"/>
</dbReference>
<gene>
    <name evidence="1" type="ORF">SAMN04488090_2206</name>
</gene>
<dbReference type="InterPro" id="IPR029063">
    <property type="entry name" value="SAM-dependent_MTases_sf"/>
</dbReference>
<sequence>MGLLSFLFGKKKGGAVAGLIRSHASGGSVLSLGPAESWSDVPERSYGNWVAVDRSFRDRDVSKQVRTVRQSVDSYVPEQSFSLVIFDKTAPDELPDLLHRFESALAPGGAFIVSLSDSRQARKAWEVLGRRYRTLDETENGDTVTRLLSL</sequence>
<dbReference type="SUPFAM" id="SSF53335">
    <property type="entry name" value="S-adenosyl-L-methionine-dependent methyltransferases"/>
    <property type="match status" value="1"/>
</dbReference>
<accession>A0A1G9PJD0</accession>
<name>A0A1G9PJD0_9BACT</name>
<evidence type="ECO:0000313" key="2">
    <source>
        <dbReference type="Proteomes" id="UP000198901"/>
    </source>
</evidence>
<dbReference type="STRING" id="563176.SAMN04488090_2206"/>